<evidence type="ECO:0000256" key="5">
    <source>
        <dbReference type="PROSITE-ProRule" id="PRU00169"/>
    </source>
</evidence>
<keyword evidence="3 8" id="KW-0238">DNA-binding</keyword>
<dbReference type="Pfam" id="PF00196">
    <property type="entry name" value="GerE"/>
    <property type="match status" value="1"/>
</dbReference>
<feature type="domain" description="HTH luxR-type" evidence="6">
    <location>
        <begin position="162"/>
        <end position="232"/>
    </location>
</feature>
<evidence type="ECO:0000313" key="8">
    <source>
        <dbReference type="EMBL" id="TCO19718.1"/>
    </source>
</evidence>
<evidence type="ECO:0000256" key="1">
    <source>
        <dbReference type="ARBA" id="ARBA00022553"/>
    </source>
</evidence>
<name>A0A4R2H366_9ACTN</name>
<evidence type="ECO:0000256" key="2">
    <source>
        <dbReference type="ARBA" id="ARBA00023015"/>
    </source>
</evidence>
<evidence type="ECO:0000256" key="3">
    <source>
        <dbReference type="ARBA" id="ARBA00023125"/>
    </source>
</evidence>
<dbReference type="EMBL" id="SLWN01000013">
    <property type="protein sequence ID" value="TCO19718.1"/>
    <property type="molecule type" value="Genomic_DNA"/>
</dbReference>
<evidence type="ECO:0000259" key="6">
    <source>
        <dbReference type="PROSITE" id="PS50043"/>
    </source>
</evidence>
<dbReference type="AlphaFoldDB" id="A0A4R2H366"/>
<evidence type="ECO:0000256" key="4">
    <source>
        <dbReference type="ARBA" id="ARBA00023163"/>
    </source>
</evidence>
<keyword evidence="4" id="KW-0804">Transcription</keyword>
<dbReference type="CDD" id="cd17535">
    <property type="entry name" value="REC_NarL-like"/>
    <property type="match status" value="1"/>
</dbReference>
<dbReference type="Proteomes" id="UP000294508">
    <property type="component" value="Unassembled WGS sequence"/>
</dbReference>
<gene>
    <name evidence="8" type="ORF">EV652_113117</name>
</gene>
<feature type="modified residue" description="4-aspartylphosphate" evidence="5">
    <location>
        <position position="71"/>
    </location>
</feature>
<dbReference type="InterPro" id="IPR011006">
    <property type="entry name" value="CheY-like_superfamily"/>
</dbReference>
<dbReference type="InterPro" id="IPR058245">
    <property type="entry name" value="NreC/VraR/RcsB-like_REC"/>
</dbReference>
<dbReference type="Gene3D" id="3.40.50.2300">
    <property type="match status" value="1"/>
</dbReference>
<reference evidence="8 9" key="1">
    <citation type="journal article" date="2015" name="Stand. Genomic Sci.">
        <title>Genomic Encyclopedia of Bacterial and Archaeal Type Strains, Phase III: the genomes of soil and plant-associated and newly described type strains.</title>
        <authorList>
            <person name="Whitman W.B."/>
            <person name="Woyke T."/>
            <person name="Klenk H.P."/>
            <person name="Zhou Y."/>
            <person name="Lilburn T.G."/>
            <person name="Beck B.J."/>
            <person name="De Vos P."/>
            <person name="Vandamme P."/>
            <person name="Eisen J.A."/>
            <person name="Garrity G."/>
            <person name="Hugenholtz P."/>
            <person name="Kyrpides N.C."/>
        </authorList>
    </citation>
    <scope>NUCLEOTIDE SEQUENCE [LARGE SCALE GENOMIC DNA]</scope>
    <source>
        <strain evidence="8 9">VKM Ac-2572</strain>
    </source>
</reference>
<dbReference type="PANTHER" id="PTHR43214">
    <property type="entry name" value="TWO-COMPONENT RESPONSE REGULATOR"/>
    <property type="match status" value="1"/>
</dbReference>
<dbReference type="PROSITE" id="PS50110">
    <property type="entry name" value="RESPONSE_REGULATORY"/>
    <property type="match status" value="1"/>
</dbReference>
<dbReference type="RefSeq" id="WP_199238530.1">
    <property type="nucleotide sequence ID" value="NZ_SLWN01000013.1"/>
</dbReference>
<sequence>MATELFHQQPKRKDDGAVMARVLLAEDDVLLREGVASLLDRSGFDVVGQTGDSAWILPLVRELKPDLVMVDIRMPPTNTTEGLDVAREIRKEFPATGILVLSAHAEVEHAMELLANGQRIGYLLKSRVTDVDDFIETLERIVKGGSVMDPALVQELVSARRRHDPLAELSQREEQVLALMAEGRSNAGIARRLWVTEGTVEKHVRHILSKLRLPEADDDHRRVLAVIAFLEAH</sequence>
<dbReference type="GO" id="GO:0000160">
    <property type="term" value="P:phosphorelay signal transduction system"/>
    <property type="evidence" value="ECO:0007669"/>
    <property type="project" value="InterPro"/>
</dbReference>
<feature type="domain" description="Response regulatory" evidence="7">
    <location>
        <begin position="21"/>
        <end position="140"/>
    </location>
</feature>
<dbReference type="SMART" id="SM00421">
    <property type="entry name" value="HTH_LUXR"/>
    <property type="match status" value="1"/>
</dbReference>
<accession>A0A4R2H366</accession>
<dbReference type="InterPro" id="IPR001789">
    <property type="entry name" value="Sig_transdc_resp-reg_receiver"/>
</dbReference>
<dbReference type="CDD" id="cd06170">
    <property type="entry name" value="LuxR_C_like"/>
    <property type="match status" value="1"/>
</dbReference>
<dbReference type="SUPFAM" id="SSF46894">
    <property type="entry name" value="C-terminal effector domain of the bipartite response regulators"/>
    <property type="match status" value="1"/>
</dbReference>
<evidence type="ECO:0000313" key="9">
    <source>
        <dbReference type="Proteomes" id="UP000294508"/>
    </source>
</evidence>
<dbReference type="PROSITE" id="PS50043">
    <property type="entry name" value="HTH_LUXR_2"/>
    <property type="match status" value="1"/>
</dbReference>
<dbReference type="InterPro" id="IPR039420">
    <property type="entry name" value="WalR-like"/>
</dbReference>
<evidence type="ECO:0000259" key="7">
    <source>
        <dbReference type="PROSITE" id="PS50110"/>
    </source>
</evidence>
<dbReference type="SMART" id="SM00448">
    <property type="entry name" value="REC"/>
    <property type="match status" value="1"/>
</dbReference>
<dbReference type="GO" id="GO:0006355">
    <property type="term" value="P:regulation of DNA-templated transcription"/>
    <property type="evidence" value="ECO:0007669"/>
    <property type="project" value="InterPro"/>
</dbReference>
<keyword evidence="9" id="KW-1185">Reference proteome</keyword>
<protein>
    <submittedName>
        <fullName evidence="8">DNA-binding NarL/FixJ family response regulator</fullName>
    </submittedName>
</protein>
<dbReference type="Pfam" id="PF00072">
    <property type="entry name" value="Response_reg"/>
    <property type="match status" value="1"/>
</dbReference>
<dbReference type="PROSITE" id="PS00622">
    <property type="entry name" value="HTH_LUXR_1"/>
    <property type="match status" value="1"/>
</dbReference>
<dbReference type="InterPro" id="IPR016032">
    <property type="entry name" value="Sig_transdc_resp-reg_C-effctor"/>
</dbReference>
<dbReference type="InterPro" id="IPR000792">
    <property type="entry name" value="Tscrpt_reg_LuxR_C"/>
</dbReference>
<keyword evidence="2" id="KW-0805">Transcription regulation</keyword>
<keyword evidence="1 5" id="KW-0597">Phosphoprotein</keyword>
<organism evidence="8 9">
    <name type="scientific">Kribbella steppae</name>
    <dbReference type="NCBI Taxonomy" id="2512223"/>
    <lineage>
        <taxon>Bacteria</taxon>
        <taxon>Bacillati</taxon>
        <taxon>Actinomycetota</taxon>
        <taxon>Actinomycetes</taxon>
        <taxon>Propionibacteriales</taxon>
        <taxon>Kribbellaceae</taxon>
        <taxon>Kribbella</taxon>
    </lineage>
</organism>
<dbReference type="PRINTS" id="PR00038">
    <property type="entry name" value="HTHLUXR"/>
</dbReference>
<dbReference type="GO" id="GO:0003677">
    <property type="term" value="F:DNA binding"/>
    <property type="evidence" value="ECO:0007669"/>
    <property type="project" value="UniProtKB-KW"/>
</dbReference>
<comment type="caution">
    <text evidence="8">The sequence shown here is derived from an EMBL/GenBank/DDBJ whole genome shotgun (WGS) entry which is preliminary data.</text>
</comment>
<dbReference type="PANTHER" id="PTHR43214:SF24">
    <property type="entry name" value="TRANSCRIPTIONAL REGULATORY PROTEIN NARL-RELATED"/>
    <property type="match status" value="1"/>
</dbReference>
<proteinExistence type="predicted"/>
<dbReference type="SUPFAM" id="SSF52172">
    <property type="entry name" value="CheY-like"/>
    <property type="match status" value="1"/>
</dbReference>